<comment type="similarity">
    <text evidence="1">Belongs to the DprA/Smf family.</text>
</comment>
<name>A0A1G2GW06_9BACT</name>
<dbReference type="NCBIfam" id="TIGR00732">
    <property type="entry name" value="dprA"/>
    <property type="match status" value="1"/>
</dbReference>
<evidence type="ECO:0000259" key="2">
    <source>
        <dbReference type="Pfam" id="PF02481"/>
    </source>
</evidence>
<evidence type="ECO:0000313" key="3">
    <source>
        <dbReference type="EMBL" id="OGZ53968.1"/>
    </source>
</evidence>
<evidence type="ECO:0000256" key="1">
    <source>
        <dbReference type="ARBA" id="ARBA00006525"/>
    </source>
</evidence>
<organism evidence="3 4">
    <name type="scientific">Candidatus Ryanbacteria bacterium RIFCSPLOWO2_01_FULL_48_26</name>
    <dbReference type="NCBI Taxonomy" id="1802126"/>
    <lineage>
        <taxon>Bacteria</taxon>
        <taxon>Candidatus Ryaniibacteriota</taxon>
    </lineage>
</organism>
<comment type="caution">
    <text evidence="3">The sequence shown here is derived from an EMBL/GenBank/DDBJ whole genome shotgun (WGS) entry which is preliminary data.</text>
</comment>
<dbReference type="InterPro" id="IPR003488">
    <property type="entry name" value="DprA"/>
</dbReference>
<reference evidence="3 4" key="1">
    <citation type="journal article" date="2016" name="Nat. Commun.">
        <title>Thousands of microbial genomes shed light on interconnected biogeochemical processes in an aquifer system.</title>
        <authorList>
            <person name="Anantharaman K."/>
            <person name="Brown C.T."/>
            <person name="Hug L.A."/>
            <person name="Sharon I."/>
            <person name="Castelle C.J."/>
            <person name="Probst A.J."/>
            <person name="Thomas B.C."/>
            <person name="Singh A."/>
            <person name="Wilkins M.J."/>
            <person name="Karaoz U."/>
            <person name="Brodie E.L."/>
            <person name="Williams K.H."/>
            <person name="Hubbard S.S."/>
            <person name="Banfield J.F."/>
        </authorList>
    </citation>
    <scope>NUCLEOTIDE SEQUENCE [LARGE SCALE GENOMIC DNA]</scope>
</reference>
<feature type="domain" description="Smf/DprA SLOG" evidence="2">
    <location>
        <begin position="63"/>
        <end position="270"/>
    </location>
</feature>
<evidence type="ECO:0000313" key="4">
    <source>
        <dbReference type="Proteomes" id="UP000179106"/>
    </source>
</evidence>
<dbReference type="PANTHER" id="PTHR43022:SF1">
    <property type="entry name" value="PROTEIN SMF"/>
    <property type="match status" value="1"/>
</dbReference>
<dbReference type="SUPFAM" id="SSF102405">
    <property type="entry name" value="MCP/YpsA-like"/>
    <property type="match status" value="1"/>
</dbReference>
<dbReference type="EMBL" id="MHNW01000012">
    <property type="protein sequence ID" value="OGZ53968.1"/>
    <property type="molecule type" value="Genomic_DNA"/>
</dbReference>
<sequence length="343" mass="37911">MREHLFYNAINIAFESNYKKLLKFLEKFGSWEASWDHISAAEKQGINPEEEWKRLTKLGIELTLQDDEKFPTLLREIPWCPFGIYLLGSLPKNDLSLAVVGTRKATIEGKSIAKRFSRECAAKNFAIVSGLALGIDAAAHDGCLDAEGKTVAVLANGLDSIYPKTHHSLAKKILEKNGVLVSEYPPGAPPFPARFLERNRIVSGLSRGTLVVEAPERSGSLVTARFAIDQNREIFVVPGPIFHPNFLGSNRLIRNGAQLVTRSEDILETFGITTESETAGIIKLESDEERLIYAALQKISRPADVEAIMEITNLTVTDANTTLSFLIIKNIVKETEGGYTLIN</sequence>
<dbReference type="Gene3D" id="3.40.50.450">
    <property type="match status" value="1"/>
</dbReference>
<accession>A0A1G2GW06</accession>
<dbReference type="PANTHER" id="PTHR43022">
    <property type="entry name" value="PROTEIN SMF"/>
    <property type="match status" value="1"/>
</dbReference>
<gene>
    <name evidence="3" type="ORF">A3B25_02715</name>
</gene>
<dbReference type="InterPro" id="IPR057666">
    <property type="entry name" value="DrpA_SLOG"/>
</dbReference>
<dbReference type="Proteomes" id="UP000179106">
    <property type="component" value="Unassembled WGS sequence"/>
</dbReference>
<dbReference type="GO" id="GO:0009294">
    <property type="term" value="P:DNA-mediated transformation"/>
    <property type="evidence" value="ECO:0007669"/>
    <property type="project" value="InterPro"/>
</dbReference>
<dbReference type="Pfam" id="PF02481">
    <property type="entry name" value="DNA_processg_A"/>
    <property type="match status" value="1"/>
</dbReference>
<protein>
    <submittedName>
        <fullName evidence="3">DNA protecting protein DprA</fullName>
    </submittedName>
</protein>
<dbReference type="STRING" id="1802126.A3B25_02715"/>
<proteinExistence type="inferred from homology"/>
<dbReference type="AlphaFoldDB" id="A0A1G2GW06"/>